<dbReference type="PANTHER" id="PTHR12358">
    <property type="entry name" value="SPHINGOSINE KINASE"/>
    <property type="match status" value="1"/>
</dbReference>
<dbReference type="STRING" id="74557.A0A1V9Z1L3"/>
<dbReference type="InterPro" id="IPR050187">
    <property type="entry name" value="Lipid_Phosphate_FormReg"/>
</dbReference>
<keyword evidence="4" id="KW-0067">ATP-binding</keyword>
<evidence type="ECO:0000256" key="1">
    <source>
        <dbReference type="ARBA" id="ARBA00022679"/>
    </source>
</evidence>
<keyword evidence="2" id="KW-0547">Nucleotide-binding</keyword>
<keyword evidence="7" id="KW-1185">Reference proteome</keyword>
<dbReference type="Gene3D" id="3.40.50.10330">
    <property type="entry name" value="Probable inorganic polyphosphate/atp-NAD kinase, domain 1"/>
    <property type="match status" value="1"/>
</dbReference>
<dbReference type="InterPro" id="IPR017438">
    <property type="entry name" value="ATP-NAD_kinase_N"/>
</dbReference>
<dbReference type="GO" id="GO:0005524">
    <property type="term" value="F:ATP binding"/>
    <property type="evidence" value="ECO:0007669"/>
    <property type="project" value="UniProtKB-KW"/>
</dbReference>
<keyword evidence="1" id="KW-0808">Transferase</keyword>
<dbReference type="InterPro" id="IPR001206">
    <property type="entry name" value="Diacylglycerol_kinase_cat_dom"/>
</dbReference>
<dbReference type="AlphaFoldDB" id="A0A1V9Z1L3"/>
<protein>
    <submittedName>
        <fullName evidence="6">Sphingosine kinase</fullName>
    </submittedName>
</protein>
<dbReference type="PANTHER" id="PTHR12358:SF31">
    <property type="entry name" value="ACYLGLYCEROL KINASE, MITOCHONDRIAL"/>
    <property type="match status" value="1"/>
</dbReference>
<dbReference type="InterPro" id="IPR016064">
    <property type="entry name" value="NAD/diacylglycerol_kinase_sf"/>
</dbReference>
<comment type="caution">
    <text evidence="6">The sequence shown here is derived from an EMBL/GenBank/DDBJ whole genome shotgun (WGS) entry which is preliminary data.</text>
</comment>
<sequence length="484" mass="53516">MISSNAFTYSRHEAIVSASLDGFHISVPKKPKMDVVFQWKDVLGASTGQDSALGGENMPLTVHVFEKHKNGKRRLRDVVLTSSNGASGTDQHDVECWLKVIQYFACPMRDPEAVMPTLDEIIQKPPKQRKFLVLINPIGGTGKGEKTFEKIRPILMNANILIEKVTTERAQHAVDIAENFDLTAYDCIVVVGGDGFAYEVIQGFMKRKDWADAIRFPFGVIPAGSGNGLAKTMAEAAGELCLPENCTYFLAKGKPLELDLATLRTTSFYSISYTVVGNPKESSFIFLSLSWAFLAEVDIESEKYRYLGSQRFTFATIAKIMSSKGWNGKFTYLEAPEDDIVPNYWDLTENHGQAPQVSLLPAFGELPKEGWKTIEGAFSLFWAMNVSHAALDAHVAPMAKLNDGHIYVVIMEGKATKGDYLNVMLALEKGQHIEKPCVKVIKTRAFELETPEGDLLSADGERYAGGLCQVEVHRGMARVMGILK</sequence>
<dbReference type="Pfam" id="PF19279">
    <property type="entry name" value="YegS_C"/>
    <property type="match status" value="1"/>
</dbReference>
<organism evidence="6 7">
    <name type="scientific">Thraustotheca clavata</name>
    <dbReference type="NCBI Taxonomy" id="74557"/>
    <lineage>
        <taxon>Eukaryota</taxon>
        <taxon>Sar</taxon>
        <taxon>Stramenopiles</taxon>
        <taxon>Oomycota</taxon>
        <taxon>Saprolegniomycetes</taxon>
        <taxon>Saprolegniales</taxon>
        <taxon>Achlyaceae</taxon>
        <taxon>Thraustotheca</taxon>
    </lineage>
</organism>
<dbReference type="GO" id="GO:0016020">
    <property type="term" value="C:membrane"/>
    <property type="evidence" value="ECO:0007669"/>
    <property type="project" value="TreeGrafter"/>
</dbReference>
<dbReference type="SUPFAM" id="SSF111331">
    <property type="entry name" value="NAD kinase/diacylglycerol kinase-like"/>
    <property type="match status" value="1"/>
</dbReference>
<accession>A0A1V9Z1L3</accession>
<keyword evidence="3 6" id="KW-0418">Kinase</keyword>
<evidence type="ECO:0000256" key="2">
    <source>
        <dbReference type="ARBA" id="ARBA00022741"/>
    </source>
</evidence>
<feature type="domain" description="DAGKc" evidence="5">
    <location>
        <begin position="126"/>
        <end position="267"/>
    </location>
</feature>
<dbReference type="Pfam" id="PF00781">
    <property type="entry name" value="DAGK_cat"/>
    <property type="match status" value="1"/>
</dbReference>
<reference evidence="6 7" key="1">
    <citation type="journal article" date="2014" name="Genome Biol. Evol.">
        <title>The secreted proteins of Achlya hypogyna and Thraustotheca clavata identify the ancestral oomycete secretome and reveal gene acquisitions by horizontal gene transfer.</title>
        <authorList>
            <person name="Misner I."/>
            <person name="Blouin N."/>
            <person name="Leonard G."/>
            <person name="Richards T.A."/>
            <person name="Lane C.E."/>
        </authorList>
    </citation>
    <scope>NUCLEOTIDE SEQUENCE [LARGE SCALE GENOMIC DNA]</scope>
    <source>
        <strain evidence="6 7">ATCC 34112</strain>
    </source>
</reference>
<proteinExistence type="predicted"/>
<evidence type="ECO:0000256" key="3">
    <source>
        <dbReference type="ARBA" id="ARBA00022777"/>
    </source>
</evidence>
<dbReference type="InterPro" id="IPR045540">
    <property type="entry name" value="YegS/DAGK_C"/>
</dbReference>
<dbReference type="PROSITE" id="PS50146">
    <property type="entry name" value="DAGK"/>
    <property type="match status" value="1"/>
</dbReference>
<evidence type="ECO:0000313" key="6">
    <source>
        <dbReference type="EMBL" id="OQR91906.1"/>
    </source>
</evidence>
<evidence type="ECO:0000256" key="4">
    <source>
        <dbReference type="ARBA" id="ARBA00022840"/>
    </source>
</evidence>
<dbReference type="Proteomes" id="UP000243217">
    <property type="component" value="Unassembled WGS sequence"/>
</dbReference>
<dbReference type="GO" id="GO:0001727">
    <property type="term" value="F:lipid kinase activity"/>
    <property type="evidence" value="ECO:0007669"/>
    <property type="project" value="TreeGrafter"/>
</dbReference>
<evidence type="ECO:0000313" key="7">
    <source>
        <dbReference type="Proteomes" id="UP000243217"/>
    </source>
</evidence>
<dbReference type="OrthoDB" id="3853857at2759"/>
<name>A0A1V9Z1L3_9STRA</name>
<dbReference type="EMBL" id="JNBS01002378">
    <property type="protein sequence ID" value="OQR91906.1"/>
    <property type="molecule type" value="Genomic_DNA"/>
</dbReference>
<dbReference type="GO" id="GO:0046512">
    <property type="term" value="P:sphingosine biosynthetic process"/>
    <property type="evidence" value="ECO:0007669"/>
    <property type="project" value="TreeGrafter"/>
</dbReference>
<dbReference type="SMART" id="SM00046">
    <property type="entry name" value="DAGKc"/>
    <property type="match status" value="1"/>
</dbReference>
<evidence type="ECO:0000259" key="5">
    <source>
        <dbReference type="PROSITE" id="PS50146"/>
    </source>
</evidence>
<gene>
    <name evidence="6" type="ORF">THRCLA_08848</name>
</gene>
<dbReference type="Gene3D" id="2.60.200.40">
    <property type="match status" value="1"/>
</dbReference>
<dbReference type="GO" id="GO:0005737">
    <property type="term" value="C:cytoplasm"/>
    <property type="evidence" value="ECO:0007669"/>
    <property type="project" value="TreeGrafter"/>
</dbReference>